<comment type="caution">
    <text evidence="1">The sequence shown here is derived from an EMBL/GenBank/DDBJ whole genome shotgun (WGS) entry which is preliminary data.</text>
</comment>
<reference evidence="1 2" key="1">
    <citation type="submission" date="2018-06" db="EMBL/GenBank/DDBJ databases">
        <title>Paenibacillus imtechensis sp. nov.</title>
        <authorList>
            <person name="Pinnaka A.K."/>
            <person name="Singh H."/>
            <person name="Kaur M."/>
        </authorList>
    </citation>
    <scope>NUCLEOTIDE SEQUENCE [LARGE SCALE GENOMIC DNA]</scope>
    <source>
        <strain evidence="1 2">SMB1</strain>
    </source>
</reference>
<dbReference type="Proteomes" id="UP000249522">
    <property type="component" value="Unassembled WGS sequence"/>
</dbReference>
<keyword evidence="2" id="KW-1185">Reference proteome</keyword>
<organism evidence="1 2">
    <name type="scientific">Paenibacillus sambharensis</name>
    <dbReference type="NCBI Taxonomy" id="1803190"/>
    <lineage>
        <taxon>Bacteria</taxon>
        <taxon>Bacillati</taxon>
        <taxon>Bacillota</taxon>
        <taxon>Bacilli</taxon>
        <taxon>Bacillales</taxon>
        <taxon>Paenibacillaceae</taxon>
        <taxon>Paenibacillus</taxon>
    </lineage>
</organism>
<dbReference type="InterPro" id="IPR016181">
    <property type="entry name" value="Acyl_CoA_acyltransferase"/>
</dbReference>
<dbReference type="OrthoDB" id="9792929at2"/>
<protein>
    <submittedName>
        <fullName evidence="1">Uncharacterized protein</fullName>
    </submittedName>
</protein>
<dbReference type="SUPFAM" id="SSF55729">
    <property type="entry name" value="Acyl-CoA N-acyltransferases (Nat)"/>
    <property type="match status" value="1"/>
</dbReference>
<accession>A0A2W1LB74</accession>
<gene>
    <name evidence="1" type="ORF">DNH61_11145</name>
</gene>
<dbReference type="GO" id="GO:0016747">
    <property type="term" value="F:acyltransferase activity, transferring groups other than amino-acyl groups"/>
    <property type="evidence" value="ECO:0007669"/>
    <property type="project" value="InterPro"/>
</dbReference>
<evidence type="ECO:0000313" key="1">
    <source>
        <dbReference type="EMBL" id="PZD95979.1"/>
    </source>
</evidence>
<name>A0A2W1LB74_9BACL</name>
<dbReference type="AlphaFoldDB" id="A0A2W1LB74"/>
<dbReference type="RefSeq" id="WP_111146724.1">
    <property type="nucleotide sequence ID" value="NZ_QKRB01000043.1"/>
</dbReference>
<proteinExistence type="predicted"/>
<dbReference type="EMBL" id="QKRB01000043">
    <property type="protein sequence ID" value="PZD95979.1"/>
    <property type="molecule type" value="Genomic_DNA"/>
</dbReference>
<dbReference type="Gene3D" id="3.40.630.30">
    <property type="match status" value="1"/>
</dbReference>
<sequence>METIVKRATLQELDVMTNLFEQYRLMNGGSPEMAVFQTEQELEQMLEGQRCIVFVAVKQLNGVLHYLGYAKLGLSASQRNGDWMLKELFVLPEAQENGVEERLLTAAASYANLKDVKALLAEASVQSEQMKPFFEGIG</sequence>
<evidence type="ECO:0000313" key="2">
    <source>
        <dbReference type="Proteomes" id="UP000249522"/>
    </source>
</evidence>